<evidence type="ECO:0000313" key="2">
    <source>
        <dbReference type="EMBL" id="DBA11699.1"/>
    </source>
</evidence>
<dbReference type="EMBL" id="BK063089">
    <property type="protein sequence ID" value="DBA11699.1"/>
    <property type="molecule type" value="Genomic_DNA"/>
</dbReference>
<dbReference type="Gene3D" id="3.40.50.300">
    <property type="entry name" value="P-loop containing nucleotide triphosphate hydrolases"/>
    <property type="match status" value="1"/>
</dbReference>
<feature type="region of interest" description="Disordered" evidence="1">
    <location>
        <begin position="749"/>
        <end position="781"/>
    </location>
</feature>
<sequence>MDLRPGDRRIRDKNGNKKENTTSREIDRWAYPTAQAGFKVLQSNELRPWLSTILNQDNKFKNTANQRRRLFRVTGKMGSGKTTGILQYAVAQLREGRVNNFVYLAPRQILAQMTASRVRNMRPQIISTARHKFNHLLYHHGSPDKTAVYQRRSGRHYYGEEIHSVISKYDDGEKYMYARERNFVSACINSIECVPQNPDILIVDEIGMSVGNMFLNWNRHAKDTIDFEASEDGAKVPGHGVAKMTNDLELIEKIAHVMRNSRLTFLLEARMTKKLVDAYSAVYKWPTTMHNYLTNIRHGDKIPNGHSNVKSWKRWVSDKTKKSNACSGSAPPVPKYCKETNSACLEHSPVDVMIHNDLSGNGSDVKRLTIFDKVIEHPNHRSIKARIVAATVYENRTAVVYVSSASAGARVIKDIQAICADKGLKNTPHIRYVTAETLAAVKDKTAAVNEYINEARVIVLSNVIGAGPSYDQPHAFDEAYMIVDCSLGCPTVLDMIQLSARVRSIASKTLHISVESSRSPLTRTDIDKQTSLLTKYINFIPEIITYYIGIYKTSYALGQMNLHAKTAMRHALLEAYSVYFQDRDEYRLPEMCFWREKEKTVDEQDTQTVYKNGTEGLAKPTKRNKIVTRMQKEQSMAICNANRMRKATRRNNDMVRRLRKDPLRQHLVAGNKRSVYRNNVLNDDTTVPVKRYKLAQSINKNGENTKFHVAIPMPCKQSKRIDALTTDGEIVSLAIHAENTVIEKSLNKDTEKIPSTALDTTYTPDTSASTIAARNDKLTRS</sequence>
<evidence type="ECO:0000256" key="1">
    <source>
        <dbReference type="SAM" id="MobiDB-lite"/>
    </source>
</evidence>
<proteinExistence type="predicted"/>
<dbReference type="InterPro" id="IPR027417">
    <property type="entry name" value="P-loop_NTPase"/>
</dbReference>
<reference evidence="2" key="1">
    <citation type="journal article" date="2023" name="Front. Mar. Sci.">
        <title>Tracing the invertebrate herpesviruses in the global sequence datasets.</title>
        <authorList>
            <person name="Rosani U."/>
            <person name="Gaia M."/>
            <person name="Delmont T.O."/>
            <person name="Krupovic M."/>
        </authorList>
    </citation>
    <scope>NUCLEOTIDE SEQUENCE</scope>
    <source>
        <strain evidence="2">MalacoHV4/Med/2018 155</strain>
    </source>
</reference>
<dbReference type="SUPFAM" id="SSF52540">
    <property type="entry name" value="P-loop containing nucleoside triphosphate hydrolases"/>
    <property type="match status" value="1"/>
</dbReference>
<reference evidence="2" key="2">
    <citation type="submission" date="2023-01" db="EMBL/GenBank/DDBJ databases">
        <authorList>
            <person name="Rosani U."/>
            <person name="Delmont T.O."/>
            <person name="Gaia M."/>
            <person name="Krupovic M."/>
        </authorList>
    </citation>
    <scope>NUCLEOTIDE SEQUENCE</scope>
    <source>
        <strain evidence="2">MalacoHV4/Med/2018 155</strain>
    </source>
</reference>
<feature type="region of interest" description="Disordered" evidence="1">
    <location>
        <begin position="1"/>
        <end position="25"/>
    </location>
</feature>
<accession>A0AA48P7Q5</accession>
<protein>
    <submittedName>
        <fullName evidence="2">ORF85</fullName>
    </submittedName>
</protein>
<feature type="compositionally biased region" description="Polar residues" evidence="1">
    <location>
        <begin position="757"/>
        <end position="772"/>
    </location>
</feature>
<organism evidence="2">
    <name type="scientific">Malaco herpesvirus 4</name>
    <dbReference type="NCBI Taxonomy" id="3031800"/>
    <lineage>
        <taxon>Viruses</taxon>
        <taxon>Duplodnaviria</taxon>
        <taxon>Heunggongvirae</taxon>
        <taxon>Peploviricota</taxon>
        <taxon>Herviviricetes</taxon>
        <taxon>Herpesvirales</taxon>
        <taxon>Malacoherpesviridae</taxon>
    </lineage>
</organism>
<name>A0AA48P7Q5_9VIRU</name>